<dbReference type="NCBIfam" id="TIGR00255">
    <property type="entry name" value="YicC/YloC family endoribonuclease"/>
    <property type="match status" value="1"/>
</dbReference>
<dbReference type="RefSeq" id="WP_161262138.1">
    <property type="nucleotide sequence ID" value="NZ_JAFBDC010000007.1"/>
</dbReference>
<gene>
    <name evidence="8" type="ORF">GTO89_11085</name>
</gene>
<evidence type="ECO:0000256" key="5">
    <source>
        <dbReference type="ARBA" id="ARBA00035648"/>
    </source>
</evidence>
<protein>
    <submittedName>
        <fullName evidence="8">YicC family protein</fullName>
    </submittedName>
</protein>
<dbReference type="InterPro" id="IPR005229">
    <property type="entry name" value="YicC/YloC-like"/>
</dbReference>
<dbReference type="AlphaFoldDB" id="A0A845LGN6"/>
<evidence type="ECO:0000256" key="4">
    <source>
        <dbReference type="ARBA" id="ARBA00022801"/>
    </source>
</evidence>
<evidence type="ECO:0000256" key="1">
    <source>
        <dbReference type="ARBA" id="ARBA00001968"/>
    </source>
</evidence>
<evidence type="ECO:0000256" key="3">
    <source>
        <dbReference type="ARBA" id="ARBA00022759"/>
    </source>
</evidence>
<dbReference type="GO" id="GO:0016787">
    <property type="term" value="F:hydrolase activity"/>
    <property type="evidence" value="ECO:0007669"/>
    <property type="project" value="UniProtKB-KW"/>
</dbReference>
<accession>A0A845LGN6</accession>
<evidence type="ECO:0000313" key="8">
    <source>
        <dbReference type="EMBL" id="MZP43585.1"/>
    </source>
</evidence>
<keyword evidence="9" id="KW-1185">Reference proteome</keyword>
<dbReference type="InterPro" id="IPR013551">
    <property type="entry name" value="YicC-like_C"/>
</dbReference>
<comment type="caution">
    <text evidence="8">The sequence shown here is derived from an EMBL/GenBank/DDBJ whole genome shotgun (WGS) entry which is preliminary data.</text>
</comment>
<dbReference type="PANTHER" id="PTHR30636">
    <property type="entry name" value="UPF0701 PROTEIN YICC"/>
    <property type="match status" value="1"/>
</dbReference>
<dbReference type="InterPro" id="IPR013527">
    <property type="entry name" value="YicC-like_N"/>
</dbReference>
<keyword evidence="2" id="KW-0540">Nuclease</keyword>
<sequence length="292" mass="33040">MIKSMTGYGRGEACGGGKRVTVEAKAVNHRYSEVVVRLPKAYMVLEDAIKKIFFQGISRGRVDVFVNLETDGEATRQVKVDKQLALRYYKSLKDLAQELEVPCDVGVSALYSLPEVVALDEPEEDMEEVARVVEAAARQSLEGLMGMRIQEGNSLAEDLFLRLTALRHRIKAVEERSPFVAEDYLARLQERVKELLGQTPVDEQRLAMEMALFADRSNITEELVRLNSHLEQFQKALASSEPVGRKLDFLVQEMNREVNTIGSKSNDLEISRHVVDLKSEMEKIREQVQNVE</sequence>
<comment type="similarity">
    <text evidence="5">Belongs to the YicC/YloC family.</text>
</comment>
<evidence type="ECO:0000259" key="7">
    <source>
        <dbReference type="Pfam" id="PF08340"/>
    </source>
</evidence>
<dbReference type="Pfam" id="PF03755">
    <property type="entry name" value="YicC-like_N"/>
    <property type="match status" value="1"/>
</dbReference>
<organism evidence="8 9">
    <name type="scientific">Heliomicrobium gestii</name>
    <name type="common">Heliobacterium gestii</name>
    <dbReference type="NCBI Taxonomy" id="2699"/>
    <lineage>
        <taxon>Bacteria</taxon>
        <taxon>Bacillati</taxon>
        <taxon>Bacillota</taxon>
        <taxon>Clostridia</taxon>
        <taxon>Eubacteriales</taxon>
        <taxon>Heliobacteriaceae</taxon>
        <taxon>Heliomicrobium</taxon>
    </lineage>
</organism>
<feature type="domain" description="Endoribonuclease YicC-like N-terminal" evidence="6">
    <location>
        <begin position="2"/>
        <end position="156"/>
    </location>
</feature>
<keyword evidence="3" id="KW-0255">Endonuclease</keyword>
<comment type="cofactor">
    <cofactor evidence="1">
        <name>a divalent metal cation</name>
        <dbReference type="ChEBI" id="CHEBI:60240"/>
    </cofactor>
</comment>
<dbReference type="OrthoDB" id="9771229at2"/>
<dbReference type="Proteomes" id="UP000471031">
    <property type="component" value="Unassembled WGS sequence"/>
</dbReference>
<dbReference type="Pfam" id="PF08340">
    <property type="entry name" value="YicC-like_C"/>
    <property type="match status" value="1"/>
</dbReference>
<evidence type="ECO:0000313" key="9">
    <source>
        <dbReference type="Proteomes" id="UP000471031"/>
    </source>
</evidence>
<evidence type="ECO:0000259" key="6">
    <source>
        <dbReference type="Pfam" id="PF03755"/>
    </source>
</evidence>
<dbReference type="PANTHER" id="PTHR30636:SF3">
    <property type="entry name" value="UPF0701 PROTEIN YICC"/>
    <property type="match status" value="1"/>
</dbReference>
<reference evidence="8 9" key="1">
    <citation type="submission" date="2020-01" db="EMBL/GenBank/DDBJ databases">
        <title>Whole genome sequence of Heliobacterium gestii DSM 11169.</title>
        <authorList>
            <person name="Kyndt J.A."/>
            <person name="Meyer T.E."/>
        </authorList>
    </citation>
    <scope>NUCLEOTIDE SEQUENCE [LARGE SCALE GENOMIC DNA]</scope>
    <source>
        <strain evidence="8 9">DSM 11169</strain>
    </source>
</reference>
<name>A0A845LGN6_HELGE</name>
<keyword evidence="4" id="KW-0378">Hydrolase</keyword>
<proteinExistence type="inferred from homology"/>
<feature type="domain" description="Endoribonuclease YicC-like C-terminal" evidence="7">
    <location>
        <begin position="173"/>
        <end position="292"/>
    </location>
</feature>
<dbReference type="GO" id="GO:0004521">
    <property type="term" value="F:RNA endonuclease activity"/>
    <property type="evidence" value="ECO:0007669"/>
    <property type="project" value="InterPro"/>
</dbReference>
<dbReference type="EMBL" id="WXEX01000008">
    <property type="protein sequence ID" value="MZP43585.1"/>
    <property type="molecule type" value="Genomic_DNA"/>
</dbReference>
<evidence type="ECO:0000256" key="2">
    <source>
        <dbReference type="ARBA" id="ARBA00022722"/>
    </source>
</evidence>